<protein>
    <submittedName>
        <fullName evidence="2">Uncharacterized protein</fullName>
    </submittedName>
</protein>
<dbReference type="EMBL" id="CP036298">
    <property type="protein sequence ID" value="QDV26345.1"/>
    <property type="molecule type" value="Genomic_DNA"/>
</dbReference>
<feature type="region of interest" description="Disordered" evidence="1">
    <location>
        <begin position="183"/>
        <end position="225"/>
    </location>
</feature>
<proteinExistence type="predicted"/>
<dbReference type="RefSeq" id="WP_145082422.1">
    <property type="nucleotide sequence ID" value="NZ_CP036298.1"/>
</dbReference>
<gene>
    <name evidence="2" type="ORF">Q31a_47180</name>
</gene>
<dbReference type="AlphaFoldDB" id="A0A518GCL9"/>
<sequence>MTRALGFEGVSVAGTTEEMPGNAPEGQFFFDATTGQWMVWDDSADGSAEEPGGWRLSAGIVCEELTFEETAGAGTYTGSVPLPAGATIHDILVNGVALWNASGAVTLKVGDAADDDGFFTGVNLKATDLLAGESLSFALAGGKAGAYIANSQVTPRYSPAARTINAIVTAAGTAGTAGRTRVTKQMGGGAEGASANAQAAPGGAQASSPVSPPQGQPGGGQYMQQPLPRYQATESDDLELVDRYEKMADQFAELGERYSKLNDVNADIMKKYGEVRSAVVELEKRECDKDRELQIKDLYQKYPHFVEVDSELDRCLYSRGSELTQSQFSSHLESVERYAQKSSPVTRMIPNGSSEKPDAGQDAAEVSAMVVDRYTQYERQGVYKTYDELEAEVRKELSGSPS</sequence>
<reference evidence="2 3" key="1">
    <citation type="submission" date="2019-02" db="EMBL/GenBank/DDBJ databases">
        <title>Deep-cultivation of Planctomycetes and their phenomic and genomic characterization uncovers novel biology.</title>
        <authorList>
            <person name="Wiegand S."/>
            <person name="Jogler M."/>
            <person name="Boedeker C."/>
            <person name="Pinto D."/>
            <person name="Vollmers J."/>
            <person name="Rivas-Marin E."/>
            <person name="Kohn T."/>
            <person name="Peeters S.H."/>
            <person name="Heuer A."/>
            <person name="Rast P."/>
            <person name="Oberbeckmann S."/>
            <person name="Bunk B."/>
            <person name="Jeske O."/>
            <person name="Meyerdierks A."/>
            <person name="Storesund J.E."/>
            <person name="Kallscheuer N."/>
            <person name="Luecker S."/>
            <person name="Lage O.M."/>
            <person name="Pohl T."/>
            <person name="Merkel B.J."/>
            <person name="Hornburger P."/>
            <person name="Mueller R.-W."/>
            <person name="Bruemmer F."/>
            <person name="Labrenz M."/>
            <person name="Spormann A.M."/>
            <person name="Op den Camp H."/>
            <person name="Overmann J."/>
            <person name="Amann R."/>
            <person name="Jetten M.S.M."/>
            <person name="Mascher T."/>
            <person name="Medema M.H."/>
            <person name="Devos D.P."/>
            <person name="Kaster A.-K."/>
            <person name="Ovreas L."/>
            <person name="Rohde M."/>
            <person name="Galperin M.Y."/>
            <person name="Jogler C."/>
        </authorList>
    </citation>
    <scope>NUCLEOTIDE SEQUENCE [LARGE SCALE GENOMIC DNA]</scope>
    <source>
        <strain evidence="2 3">Q31a</strain>
    </source>
</reference>
<dbReference type="KEGG" id="ahel:Q31a_47180"/>
<feature type="compositionally biased region" description="Low complexity" evidence="1">
    <location>
        <begin position="192"/>
        <end position="209"/>
    </location>
</feature>
<evidence type="ECO:0000313" key="2">
    <source>
        <dbReference type="EMBL" id="QDV26345.1"/>
    </source>
</evidence>
<name>A0A518GCL9_9BACT</name>
<keyword evidence="3" id="KW-1185">Reference proteome</keyword>
<evidence type="ECO:0000313" key="3">
    <source>
        <dbReference type="Proteomes" id="UP000318017"/>
    </source>
</evidence>
<accession>A0A518GCL9</accession>
<organism evidence="2 3">
    <name type="scientific">Aureliella helgolandensis</name>
    <dbReference type="NCBI Taxonomy" id="2527968"/>
    <lineage>
        <taxon>Bacteria</taxon>
        <taxon>Pseudomonadati</taxon>
        <taxon>Planctomycetota</taxon>
        <taxon>Planctomycetia</taxon>
        <taxon>Pirellulales</taxon>
        <taxon>Pirellulaceae</taxon>
        <taxon>Aureliella</taxon>
    </lineage>
</organism>
<evidence type="ECO:0000256" key="1">
    <source>
        <dbReference type="SAM" id="MobiDB-lite"/>
    </source>
</evidence>
<feature type="region of interest" description="Disordered" evidence="1">
    <location>
        <begin position="339"/>
        <end position="364"/>
    </location>
</feature>
<dbReference type="Proteomes" id="UP000318017">
    <property type="component" value="Chromosome"/>
</dbReference>